<proteinExistence type="predicted"/>
<dbReference type="Proteomes" id="UP000692954">
    <property type="component" value="Unassembled WGS sequence"/>
</dbReference>
<reference evidence="1" key="1">
    <citation type="submission" date="2021-01" db="EMBL/GenBank/DDBJ databases">
        <authorList>
            <consortium name="Genoscope - CEA"/>
            <person name="William W."/>
        </authorList>
    </citation>
    <scope>NUCLEOTIDE SEQUENCE</scope>
</reference>
<dbReference type="EMBL" id="CAJJDN010000384">
    <property type="protein sequence ID" value="CAD8131147.1"/>
    <property type="molecule type" value="Genomic_DNA"/>
</dbReference>
<keyword evidence="2" id="KW-1185">Reference proteome</keyword>
<gene>
    <name evidence="1" type="ORF">PSON_ATCC_30995.1.T3840004</name>
</gene>
<sequence>MLQSTIQSGLVEQVEIYLSYDCKSSEKLQYEPSLWMIPLANVSIYSFTIFKSTIVVQFNLEFLCLNQTLEIIQEIQCYDTQIIELINNLIDKLLTYLKIFEQLNFEDKIDNYFEFITNNKEKIMEYFQTQFHKDVSNQLRIKKNMNEIIQTENFPTLTFNYVEYQKNKSQLLNSLIETQFIDQTQNINLDNYITQDSSQNIANPQREQNLFDSNQITQKADDEITEIKQTHPNKISQGNQKNQEEKDTNFEENIQLDLYQKNDFNIFNELNQILQEFLNQYNELNQILQTFLKIHNKNYRALFKKADQDLKNFWMLYPQHKVNCMKGNIIVLDIVQKAENIISFGEILIALTFLKQKFEIIFLGSSKSILSKDENRYINEDKLQKILHAMGGYQNSSFPFYNNTGRQQYNYIILFDFKNKILELSQKCKSELYQE</sequence>
<protein>
    <submittedName>
        <fullName evidence="1">Uncharacterized protein</fullName>
    </submittedName>
</protein>
<evidence type="ECO:0000313" key="2">
    <source>
        <dbReference type="Proteomes" id="UP000692954"/>
    </source>
</evidence>
<accession>A0A8S1RUZ4</accession>
<name>A0A8S1RUZ4_9CILI</name>
<dbReference type="AlphaFoldDB" id="A0A8S1RUZ4"/>
<comment type="caution">
    <text evidence="1">The sequence shown here is derived from an EMBL/GenBank/DDBJ whole genome shotgun (WGS) entry which is preliminary data.</text>
</comment>
<organism evidence="1 2">
    <name type="scientific">Paramecium sonneborni</name>
    <dbReference type="NCBI Taxonomy" id="65129"/>
    <lineage>
        <taxon>Eukaryota</taxon>
        <taxon>Sar</taxon>
        <taxon>Alveolata</taxon>
        <taxon>Ciliophora</taxon>
        <taxon>Intramacronucleata</taxon>
        <taxon>Oligohymenophorea</taxon>
        <taxon>Peniculida</taxon>
        <taxon>Parameciidae</taxon>
        <taxon>Paramecium</taxon>
    </lineage>
</organism>
<evidence type="ECO:0000313" key="1">
    <source>
        <dbReference type="EMBL" id="CAD8131147.1"/>
    </source>
</evidence>